<dbReference type="EMBL" id="BPVZ01000056">
    <property type="protein sequence ID" value="GKV21118.1"/>
    <property type="molecule type" value="Genomic_DNA"/>
</dbReference>
<comment type="caution">
    <text evidence="2">The sequence shown here is derived from an EMBL/GenBank/DDBJ whole genome shotgun (WGS) entry which is preliminary data.</text>
</comment>
<proteinExistence type="predicted"/>
<keyword evidence="1" id="KW-0812">Transmembrane</keyword>
<gene>
    <name evidence="2" type="ORF">SLEP1_g31131</name>
</gene>
<keyword evidence="1" id="KW-0472">Membrane</keyword>
<evidence type="ECO:0000313" key="2">
    <source>
        <dbReference type="EMBL" id="GKV21118.1"/>
    </source>
</evidence>
<dbReference type="PANTHER" id="PTHR45657:SF1">
    <property type="entry name" value="CRAL-TRIO DOMAIN-CONTAINING PROTEIN YKL091C-RELATED"/>
    <property type="match status" value="1"/>
</dbReference>
<protein>
    <submittedName>
        <fullName evidence="2">Uncharacterized protein</fullName>
    </submittedName>
</protein>
<keyword evidence="3" id="KW-1185">Reference proteome</keyword>
<sequence length="154" mass="17117">MKTADDRRAPEGNRLVGGLMALIMGIVTMVRLSKNVPRKLTEAALYGTCYSETINGSADKSASSSEYISMVKRVAELEEKMSVVLNRQQAAMPPDREEMLAAALNRVNNLEQELSATGKLLEDVLVKQQELVACIEKKKKKKKLVSYRILPLLH</sequence>
<dbReference type="PANTHER" id="PTHR45657">
    <property type="entry name" value="CRAL-TRIO DOMAIN-CONTAINING PROTEIN YKL091C-RELATED"/>
    <property type="match status" value="1"/>
</dbReference>
<evidence type="ECO:0000256" key="1">
    <source>
        <dbReference type="SAM" id="Phobius"/>
    </source>
</evidence>
<organism evidence="2 3">
    <name type="scientific">Rubroshorea leprosula</name>
    <dbReference type="NCBI Taxonomy" id="152421"/>
    <lineage>
        <taxon>Eukaryota</taxon>
        <taxon>Viridiplantae</taxon>
        <taxon>Streptophyta</taxon>
        <taxon>Embryophyta</taxon>
        <taxon>Tracheophyta</taxon>
        <taxon>Spermatophyta</taxon>
        <taxon>Magnoliopsida</taxon>
        <taxon>eudicotyledons</taxon>
        <taxon>Gunneridae</taxon>
        <taxon>Pentapetalae</taxon>
        <taxon>rosids</taxon>
        <taxon>malvids</taxon>
        <taxon>Malvales</taxon>
        <taxon>Dipterocarpaceae</taxon>
        <taxon>Rubroshorea</taxon>
    </lineage>
</organism>
<feature type="transmembrane region" description="Helical" evidence="1">
    <location>
        <begin position="15"/>
        <end position="32"/>
    </location>
</feature>
<dbReference type="Proteomes" id="UP001054252">
    <property type="component" value="Unassembled WGS sequence"/>
</dbReference>
<accession>A0AAV5K7H2</accession>
<name>A0AAV5K7H2_9ROSI</name>
<reference evidence="2 3" key="1">
    <citation type="journal article" date="2021" name="Commun. Biol.">
        <title>The genome of Shorea leprosula (Dipterocarpaceae) highlights the ecological relevance of drought in aseasonal tropical rainforests.</title>
        <authorList>
            <person name="Ng K.K.S."/>
            <person name="Kobayashi M.J."/>
            <person name="Fawcett J.A."/>
            <person name="Hatakeyama M."/>
            <person name="Paape T."/>
            <person name="Ng C.H."/>
            <person name="Ang C.C."/>
            <person name="Tnah L.H."/>
            <person name="Lee C.T."/>
            <person name="Nishiyama T."/>
            <person name="Sese J."/>
            <person name="O'Brien M.J."/>
            <person name="Copetti D."/>
            <person name="Mohd Noor M.I."/>
            <person name="Ong R.C."/>
            <person name="Putra M."/>
            <person name="Sireger I.Z."/>
            <person name="Indrioko S."/>
            <person name="Kosugi Y."/>
            <person name="Izuno A."/>
            <person name="Isagi Y."/>
            <person name="Lee S.L."/>
            <person name="Shimizu K.K."/>
        </authorList>
    </citation>
    <scope>NUCLEOTIDE SEQUENCE [LARGE SCALE GENOMIC DNA]</scope>
    <source>
        <strain evidence="2">214</strain>
    </source>
</reference>
<keyword evidence="1" id="KW-1133">Transmembrane helix</keyword>
<dbReference type="InterPro" id="IPR051026">
    <property type="entry name" value="PI/PC_transfer"/>
</dbReference>
<evidence type="ECO:0000313" key="3">
    <source>
        <dbReference type="Proteomes" id="UP001054252"/>
    </source>
</evidence>
<dbReference type="AlphaFoldDB" id="A0AAV5K7H2"/>